<keyword evidence="1 3" id="KW-0732">Signal</keyword>
<feature type="compositionally biased region" description="Polar residues" evidence="2">
    <location>
        <begin position="155"/>
        <end position="166"/>
    </location>
</feature>
<organism evidence="5 6">
    <name type="scientific">Xylaria flabelliformis</name>
    <dbReference type="NCBI Taxonomy" id="2512241"/>
    <lineage>
        <taxon>Eukaryota</taxon>
        <taxon>Fungi</taxon>
        <taxon>Dikarya</taxon>
        <taxon>Ascomycota</taxon>
        <taxon>Pezizomycotina</taxon>
        <taxon>Sordariomycetes</taxon>
        <taxon>Xylariomycetidae</taxon>
        <taxon>Xylariales</taxon>
        <taxon>Xylariaceae</taxon>
        <taxon>Xylaria</taxon>
    </lineage>
</organism>
<dbReference type="InterPro" id="IPR018466">
    <property type="entry name" value="Kre9/Knh1-like_N"/>
</dbReference>
<accession>A0A553IBM4</accession>
<dbReference type="EMBL" id="VFLP01000005">
    <property type="protein sequence ID" value="TRX97589.1"/>
    <property type="molecule type" value="Genomic_DNA"/>
</dbReference>
<dbReference type="AlphaFoldDB" id="A0A553IBM4"/>
<evidence type="ECO:0000256" key="1">
    <source>
        <dbReference type="ARBA" id="ARBA00022729"/>
    </source>
</evidence>
<evidence type="ECO:0000256" key="2">
    <source>
        <dbReference type="SAM" id="MobiDB-lite"/>
    </source>
</evidence>
<sequence>MRSATIFASVLAFAASALAQAATPGYAVVAAPGNGEVVPSGKTFTIKWSAGKFSGPATISLMGGNDPTTLQVLNPITTGIEVKTESFAWAVPCSLGDQKTYGLKIADQATNGATFQYSFPFQIKGPSCNGASSSSSASVSATSSVTVSASGYPTKGQSETASSTKASSYPVQTSSSSSIATTSSTSSSTISSVVSTSTIVSSSSAYHNSTTKSYTSHSISATTLATQSTPIVYITQTSALGGSSSSAHATSTTPSLPTATGGASRAGAGLAFGLLAAALAL</sequence>
<keyword evidence="6" id="KW-1185">Reference proteome</keyword>
<name>A0A553IBM4_9PEZI</name>
<dbReference type="STRING" id="2512241.A0A553IBM4"/>
<reference evidence="6" key="1">
    <citation type="submission" date="2019-06" db="EMBL/GenBank/DDBJ databases">
        <title>Draft genome sequence of the griseofulvin-producing fungus Xylaria cubensis strain G536.</title>
        <authorList>
            <person name="Mead M.E."/>
            <person name="Raja H.A."/>
            <person name="Steenwyk J.L."/>
            <person name="Knowles S.L."/>
            <person name="Oberlies N.H."/>
            <person name="Rokas A."/>
        </authorList>
    </citation>
    <scope>NUCLEOTIDE SEQUENCE [LARGE SCALE GENOMIC DNA]</scope>
    <source>
        <strain evidence="6">G536</strain>
    </source>
</reference>
<comment type="caution">
    <text evidence="5">The sequence shown here is derived from an EMBL/GenBank/DDBJ whole genome shotgun (WGS) entry which is preliminary data.</text>
</comment>
<feature type="compositionally biased region" description="Low complexity" evidence="2">
    <location>
        <begin position="167"/>
        <end position="184"/>
    </location>
</feature>
<protein>
    <recommendedName>
        <fullName evidence="4">Yeast cell wall synthesis Kre9/Knh1-like N-terminal domain-containing protein</fullName>
    </recommendedName>
</protein>
<dbReference type="Pfam" id="PF10342">
    <property type="entry name" value="Kre9_KNH"/>
    <property type="match status" value="1"/>
</dbReference>
<dbReference type="InterPro" id="IPR052982">
    <property type="entry name" value="SRP1/TIP1-like"/>
</dbReference>
<proteinExistence type="predicted"/>
<dbReference type="Proteomes" id="UP000319160">
    <property type="component" value="Unassembled WGS sequence"/>
</dbReference>
<evidence type="ECO:0000313" key="5">
    <source>
        <dbReference type="EMBL" id="TRX97589.1"/>
    </source>
</evidence>
<feature type="region of interest" description="Disordered" evidence="2">
    <location>
        <begin position="147"/>
        <end position="184"/>
    </location>
</feature>
<evidence type="ECO:0000313" key="6">
    <source>
        <dbReference type="Proteomes" id="UP000319160"/>
    </source>
</evidence>
<feature type="signal peptide" evidence="3">
    <location>
        <begin position="1"/>
        <end position="21"/>
    </location>
</feature>
<evidence type="ECO:0000256" key="3">
    <source>
        <dbReference type="SAM" id="SignalP"/>
    </source>
</evidence>
<evidence type="ECO:0000259" key="4">
    <source>
        <dbReference type="Pfam" id="PF10342"/>
    </source>
</evidence>
<dbReference type="PANTHER" id="PTHR40633">
    <property type="entry name" value="MATRIX PROTEIN, PUTATIVE (AFU_ORTHOLOGUE AFUA_8G05410)-RELATED"/>
    <property type="match status" value="1"/>
</dbReference>
<dbReference type="OrthoDB" id="2260257at2759"/>
<dbReference type="PANTHER" id="PTHR40633:SF1">
    <property type="entry name" value="GPI ANCHORED SERINE-THREONINE RICH PROTEIN (AFU_ORTHOLOGUE AFUA_1G03630)"/>
    <property type="match status" value="1"/>
</dbReference>
<feature type="domain" description="Yeast cell wall synthesis Kre9/Knh1-like N-terminal" evidence="4">
    <location>
        <begin position="32"/>
        <end position="123"/>
    </location>
</feature>
<gene>
    <name evidence="5" type="ORF">FHL15_001344</name>
</gene>
<feature type="chain" id="PRO_5021704813" description="Yeast cell wall synthesis Kre9/Knh1-like N-terminal domain-containing protein" evidence="3">
    <location>
        <begin position="22"/>
        <end position="281"/>
    </location>
</feature>